<dbReference type="PROSITE" id="PS51257">
    <property type="entry name" value="PROKAR_LIPOPROTEIN"/>
    <property type="match status" value="1"/>
</dbReference>
<dbReference type="AlphaFoldDB" id="A0A831RRF0"/>
<dbReference type="Proteomes" id="UP000886251">
    <property type="component" value="Unassembled WGS sequence"/>
</dbReference>
<name>A0A831RRF0_9GAMM</name>
<sequence length="141" mass="14872">MRGIVNRSMGPERWSGPMLRLLLLLPLAAAIGGCVALPVSDGGPSPGAGAARVVPAPAVQPPVVPDPDQGILRRLGELESGRTYRIGGLQVVAAAPYYAASGRFCRRVEIRGGGRDAVVRQRLACRRDGTWSFSAVVFPGW</sequence>
<gene>
    <name evidence="1" type="ORF">ENI96_13360</name>
</gene>
<dbReference type="EMBL" id="DRKP01000166">
    <property type="protein sequence ID" value="HEB97404.1"/>
    <property type="molecule type" value="Genomic_DNA"/>
</dbReference>
<protein>
    <recommendedName>
        <fullName evidence="2">Surface antigen domain-containing protein</fullName>
    </recommendedName>
</protein>
<organism evidence="1">
    <name type="scientific">Sedimenticola thiotaurini</name>
    <dbReference type="NCBI Taxonomy" id="1543721"/>
    <lineage>
        <taxon>Bacteria</taxon>
        <taxon>Pseudomonadati</taxon>
        <taxon>Pseudomonadota</taxon>
        <taxon>Gammaproteobacteria</taxon>
        <taxon>Chromatiales</taxon>
        <taxon>Sedimenticolaceae</taxon>
        <taxon>Sedimenticola</taxon>
    </lineage>
</organism>
<comment type="caution">
    <text evidence="1">The sequence shown here is derived from an EMBL/GenBank/DDBJ whole genome shotgun (WGS) entry which is preliminary data.</text>
</comment>
<evidence type="ECO:0000313" key="1">
    <source>
        <dbReference type="EMBL" id="HEB97404.1"/>
    </source>
</evidence>
<proteinExistence type="predicted"/>
<reference evidence="1" key="1">
    <citation type="journal article" date="2020" name="mSystems">
        <title>Genome- and Community-Level Interaction Insights into Carbon Utilization and Element Cycling Functions of Hydrothermarchaeota in Hydrothermal Sediment.</title>
        <authorList>
            <person name="Zhou Z."/>
            <person name="Liu Y."/>
            <person name="Xu W."/>
            <person name="Pan J."/>
            <person name="Luo Z.H."/>
            <person name="Li M."/>
        </authorList>
    </citation>
    <scope>NUCLEOTIDE SEQUENCE [LARGE SCALE GENOMIC DNA]</scope>
    <source>
        <strain evidence="1">HyVt-443</strain>
    </source>
</reference>
<evidence type="ECO:0008006" key="2">
    <source>
        <dbReference type="Google" id="ProtNLM"/>
    </source>
</evidence>
<accession>A0A831RRF0</accession>